<sequence>MDGHGEGKGAIVVVEAGNEPPAGRKDGGYDEPKGAGQGTGSPLVPGRVRLCVAGGGQRAAWRAAVAEKRRLLVAHLRRQLLMDLNICCNMSMVRPSASHGSLTILPPAARGISSGRPENPPRLAAGSKVRRDTPEHLTTACFSRSRAEQKPGRMLRYQSNRQLQILLLFYARVCAARPSTDATVVDLGLEVGQWSARARQRDKMKIRAHLVEGGGVQLVPGSQLEADGAGALAVPGGLGAGLDLAVDLVEVAGGEDAQVVGGVDGDAVLRGEVAEGRRVLGDGGLVDVVARLAADDEAVVAEDDVNVGGGALEQVDKGAQVVLGLLEVQVELGGLCGGVGLEGAQHLGLEALGDVVVKLELGVDGVDRGPALRLCQRWDEEVKEEVQELVKRTGVLHTGGGVVEVPAEELSRVSASCQKCKKKSIGPNTHVVGRLRNVGEGGDRGALDDLEGVVDLLLGLVEERHDGCRRLGRVGIAVRWRGWKWAEQTARELRCYRKCFRAALRHVP</sequence>
<dbReference type="AlphaFoldDB" id="A0A5N6L2J7"/>
<organism evidence="2 3">
    <name type="scientific">Carpinus fangiana</name>
    <dbReference type="NCBI Taxonomy" id="176857"/>
    <lineage>
        <taxon>Eukaryota</taxon>
        <taxon>Viridiplantae</taxon>
        <taxon>Streptophyta</taxon>
        <taxon>Embryophyta</taxon>
        <taxon>Tracheophyta</taxon>
        <taxon>Spermatophyta</taxon>
        <taxon>Magnoliopsida</taxon>
        <taxon>eudicotyledons</taxon>
        <taxon>Gunneridae</taxon>
        <taxon>Pentapetalae</taxon>
        <taxon>rosids</taxon>
        <taxon>fabids</taxon>
        <taxon>Fagales</taxon>
        <taxon>Betulaceae</taxon>
        <taxon>Carpinus</taxon>
    </lineage>
</organism>
<dbReference type="EMBL" id="VIBQ01000072">
    <property type="protein sequence ID" value="KAB8606207.1"/>
    <property type="molecule type" value="Genomic_DNA"/>
</dbReference>
<evidence type="ECO:0000313" key="3">
    <source>
        <dbReference type="Proteomes" id="UP000327013"/>
    </source>
</evidence>
<name>A0A5N6L2J7_9ROSI</name>
<evidence type="ECO:0000313" key="2">
    <source>
        <dbReference type="EMBL" id="KAB8606207.1"/>
    </source>
</evidence>
<reference evidence="2 3" key="1">
    <citation type="submission" date="2019-06" db="EMBL/GenBank/DDBJ databases">
        <title>A chromosomal-level reference genome of Carpinus fangiana (Coryloideae, Betulaceae).</title>
        <authorList>
            <person name="Yang X."/>
            <person name="Wang Z."/>
            <person name="Zhang L."/>
            <person name="Hao G."/>
            <person name="Liu J."/>
            <person name="Yang Y."/>
        </authorList>
    </citation>
    <scope>NUCLEOTIDE SEQUENCE [LARGE SCALE GENOMIC DNA]</scope>
    <source>
        <strain evidence="2">Cfa_2016G</strain>
        <tissue evidence="2">Leaf</tissue>
    </source>
</reference>
<protein>
    <submittedName>
        <fullName evidence="2">Uncharacterized protein</fullName>
    </submittedName>
</protein>
<feature type="region of interest" description="Disordered" evidence="1">
    <location>
        <begin position="16"/>
        <end position="42"/>
    </location>
</feature>
<feature type="region of interest" description="Disordered" evidence="1">
    <location>
        <begin position="109"/>
        <end position="130"/>
    </location>
</feature>
<comment type="caution">
    <text evidence="2">The sequence shown here is derived from an EMBL/GenBank/DDBJ whole genome shotgun (WGS) entry which is preliminary data.</text>
</comment>
<dbReference type="Proteomes" id="UP000327013">
    <property type="component" value="Unassembled WGS sequence"/>
</dbReference>
<proteinExistence type="predicted"/>
<feature type="compositionally biased region" description="Basic and acidic residues" evidence="1">
    <location>
        <begin position="22"/>
        <end position="33"/>
    </location>
</feature>
<keyword evidence="3" id="KW-1185">Reference proteome</keyword>
<evidence type="ECO:0000256" key="1">
    <source>
        <dbReference type="SAM" id="MobiDB-lite"/>
    </source>
</evidence>
<gene>
    <name evidence="2" type="ORF">FH972_025838</name>
</gene>
<accession>A0A5N6L2J7</accession>